<evidence type="ECO:0000256" key="1">
    <source>
        <dbReference type="SAM" id="MobiDB-lite"/>
    </source>
</evidence>
<accession>A0ABR6EMK3</accession>
<reference evidence="3" key="1">
    <citation type="journal article" date="2020" name="Syst. Appl. Microbiol.">
        <title>Streptomyces alkaliterrae sp. nov., isolated from an alkaline soil, and emended descriptions of Streptomyces alkaliphilus, Streptomyces calidiresistens and Streptomyces durbertensis.</title>
        <authorList>
            <person name="Swiecimska M."/>
            <person name="Golinska P."/>
            <person name="Nouioui I."/>
            <person name="Wypij M."/>
            <person name="Rai M."/>
            <person name="Sangal V."/>
            <person name="Goodfellow M."/>
        </authorList>
    </citation>
    <scope>NUCLEOTIDE SEQUENCE [LARGE SCALE GENOMIC DNA]</scope>
    <source>
        <strain evidence="3">DSM 104538</strain>
    </source>
</reference>
<name>A0ABR6EMK3_9ACTN</name>
<proteinExistence type="predicted"/>
<protein>
    <submittedName>
        <fullName evidence="2">Uncharacterized protein</fullName>
    </submittedName>
</protein>
<feature type="compositionally biased region" description="Basic and acidic residues" evidence="1">
    <location>
        <begin position="50"/>
        <end position="59"/>
    </location>
</feature>
<keyword evidence="3" id="KW-1185">Reference proteome</keyword>
<organism evidence="2 3">
    <name type="scientific">Streptomyces durbertensis</name>
    <dbReference type="NCBI Taxonomy" id="2448886"/>
    <lineage>
        <taxon>Bacteria</taxon>
        <taxon>Bacillati</taxon>
        <taxon>Actinomycetota</taxon>
        <taxon>Actinomycetes</taxon>
        <taxon>Kitasatosporales</taxon>
        <taxon>Streptomycetaceae</taxon>
        <taxon>Streptomyces</taxon>
    </lineage>
</organism>
<evidence type="ECO:0000313" key="2">
    <source>
        <dbReference type="EMBL" id="MBB1246317.1"/>
    </source>
</evidence>
<evidence type="ECO:0000313" key="3">
    <source>
        <dbReference type="Proteomes" id="UP000766698"/>
    </source>
</evidence>
<feature type="region of interest" description="Disordered" evidence="1">
    <location>
        <begin position="29"/>
        <end position="59"/>
    </location>
</feature>
<dbReference type="EMBL" id="WMLF01000457">
    <property type="protein sequence ID" value="MBB1246317.1"/>
    <property type="molecule type" value="Genomic_DNA"/>
</dbReference>
<gene>
    <name evidence="2" type="ORF">GL263_22565</name>
</gene>
<comment type="caution">
    <text evidence="2">The sequence shown here is derived from an EMBL/GenBank/DDBJ whole genome shotgun (WGS) entry which is preliminary data.</text>
</comment>
<dbReference type="Proteomes" id="UP000766698">
    <property type="component" value="Unassembled WGS sequence"/>
</dbReference>
<sequence length="59" mass="6658">MTRQQDDSGDAEYRPTVLGAQEFSDLLGALDAAPEPNEHTRRAAARMRRERADRSDREA</sequence>
<dbReference type="RefSeq" id="WP_182857587.1">
    <property type="nucleotide sequence ID" value="NZ_WMLF01000457.1"/>
</dbReference>